<dbReference type="Proteomes" id="UP001164286">
    <property type="component" value="Unassembled WGS sequence"/>
</dbReference>
<dbReference type="InterPro" id="IPR004843">
    <property type="entry name" value="Calcineurin-like_PHP"/>
</dbReference>
<dbReference type="SUPFAM" id="SSF56300">
    <property type="entry name" value="Metallo-dependent phosphatases"/>
    <property type="match status" value="1"/>
</dbReference>
<feature type="compositionally biased region" description="Polar residues" evidence="3">
    <location>
        <begin position="630"/>
        <end position="641"/>
    </location>
</feature>
<feature type="region of interest" description="Disordered" evidence="3">
    <location>
        <begin position="616"/>
        <end position="702"/>
    </location>
</feature>
<protein>
    <submittedName>
        <fullName evidence="6">Metallo-dependent phosphatase-like protein</fullName>
    </submittedName>
</protein>
<dbReference type="GO" id="GO:0009166">
    <property type="term" value="P:nucleotide catabolic process"/>
    <property type="evidence" value="ECO:0007669"/>
    <property type="project" value="InterPro"/>
</dbReference>
<sequence length="794" mass="87410">MPTLPILCFNDVYRVSQKYVAQPGAPERRKLHPDQAKEDGDGEAKINVAQFGQLLFSHRDEWADRKGDGSDDAKEEKEGLVLFAGDVFNPSVESSVTRGSHMVPVMNALKIDCACIGNHDFDFGFPHLTKLLESTNFPWLLSNIVDQHTGTTPEPLRRFWVTERDWIATIPSWPEHFSYRDMADTARALSKELRDPKGEHKVDFIIALTHCRVPNDIKLCNELGAVSGEDKSSEHGVDLVIGGHDHMYYIGNGASKSWTGFSGDHTAKGTEDDKVCHLIKSGTDFRDLTSAVLTLSPPSSSSAVRKQTISELTGEHLYVMPSSPASPEITELISKLLSSVSDTLSKPVCFALTPFDARSELVRTKETGLGNWVADVLLHAYAESGIEGGSGFVERAKDDNIKNAQGKDHGADVVLLCGGTLRGDSQYGPGKITLGDILEILPFEDPVVCIEIDGKGLWEVLETSLSKWPAQEGRFPIVAGLAVQWDHLLPPNQRIKSIHLIKNPIGDEDADEIEHPGDMVNFVEQEDGTTVEVNQRKVELGEEVKRDGSRVYRVITREYMAQGYDGFEGLKNRKFIVDDENGQIMSSIIRSFLLGSAYIFRHKQLMDAHESHLSSRTDGVLSRARKEHSSPNTSLASSPASTRGGWGGRETQSQGQGQGQGKRTMSMSMTTPRGPESPVRGGMSDSLSSLPSHGNGGGERGWGQVRRHVVKHDWRSIRDALFVGRNEHMSDVDDFNGDKERSRGSAIIPKPLITKTGAVFIKKTSEDELKRLGGELAIVCPLVDGRMRDLSEDK</sequence>
<comment type="caution">
    <text evidence="6">The sequence shown here is derived from an EMBL/GenBank/DDBJ whole genome shotgun (WGS) entry which is preliminary data.</text>
</comment>
<comment type="similarity">
    <text evidence="1">Belongs to the 5'-nucleotidase family.</text>
</comment>
<dbReference type="EMBL" id="JAKWFO010000005">
    <property type="protein sequence ID" value="KAI9636576.1"/>
    <property type="molecule type" value="Genomic_DNA"/>
</dbReference>
<organism evidence="6 7">
    <name type="scientific">Dioszegia hungarica</name>
    <dbReference type="NCBI Taxonomy" id="4972"/>
    <lineage>
        <taxon>Eukaryota</taxon>
        <taxon>Fungi</taxon>
        <taxon>Dikarya</taxon>
        <taxon>Basidiomycota</taxon>
        <taxon>Agaricomycotina</taxon>
        <taxon>Tremellomycetes</taxon>
        <taxon>Tremellales</taxon>
        <taxon>Bulleribasidiaceae</taxon>
        <taxon>Dioszegia</taxon>
    </lineage>
</organism>
<feature type="domain" description="Calcineurin-like phosphoesterase" evidence="4">
    <location>
        <begin position="74"/>
        <end position="248"/>
    </location>
</feature>
<gene>
    <name evidence="6" type="ORF">MKK02DRAFT_37196</name>
</gene>
<dbReference type="Gene3D" id="3.90.780.10">
    <property type="entry name" value="5'-Nucleotidase, C-terminal domain"/>
    <property type="match status" value="1"/>
</dbReference>
<dbReference type="GO" id="GO:0016787">
    <property type="term" value="F:hydrolase activity"/>
    <property type="evidence" value="ECO:0007669"/>
    <property type="project" value="InterPro"/>
</dbReference>
<dbReference type="PANTHER" id="PTHR11575:SF48">
    <property type="entry name" value="5'-NUCLEOTIDASE"/>
    <property type="match status" value="1"/>
</dbReference>
<dbReference type="PRINTS" id="PR01607">
    <property type="entry name" value="APYRASEFAMLY"/>
</dbReference>
<name>A0AA38HA87_9TREE</name>
<dbReference type="Gene3D" id="3.60.21.10">
    <property type="match status" value="1"/>
</dbReference>
<accession>A0AA38HA87</accession>
<evidence type="ECO:0000256" key="3">
    <source>
        <dbReference type="SAM" id="MobiDB-lite"/>
    </source>
</evidence>
<reference evidence="6" key="1">
    <citation type="journal article" date="2022" name="G3 (Bethesda)">
        <title>High quality genome of the basidiomycete yeast Dioszegia hungarica PDD-24b-2 isolated from cloud water.</title>
        <authorList>
            <person name="Jarrige D."/>
            <person name="Haridas S."/>
            <person name="Bleykasten-Grosshans C."/>
            <person name="Joly M."/>
            <person name="Nadalig T."/>
            <person name="Sancelme M."/>
            <person name="Vuilleumier S."/>
            <person name="Grigoriev I.V."/>
            <person name="Amato P."/>
            <person name="Bringel F."/>
        </authorList>
    </citation>
    <scope>NUCLEOTIDE SEQUENCE</scope>
    <source>
        <strain evidence="6">PDD-24b-2</strain>
    </source>
</reference>
<dbReference type="InterPro" id="IPR006179">
    <property type="entry name" value="5_nucleotidase/apyrase"/>
</dbReference>
<evidence type="ECO:0000259" key="4">
    <source>
        <dbReference type="Pfam" id="PF00149"/>
    </source>
</evidence>
<evidence type="ECO:0000313" key="6">
    <source>
        <dbReference type="EMBL" id="KAI9636576.1"/>
    </source>
</evidence>
<dbReference type="Pfam" id="PF02872">
    <property type="entry name" value="5_nucleotid_C"/>
    <property type="match status" value="1"/>
</dbReference>
<dbReference type="InterPro" id="IPR008334">
    <property type="entry name" value="5'-Nucleotdase_C"/>
</dbReference>
<keyword evidence="7" id="KW-1185">Reference proteome</keyword>
<dbReference type="AlphaFoldDB" id="A0AA38HA87"/>
<evidence type="ECO:0000256" key="2">
    <source>
        <dbReference type="ARBA" id="ARBA00022729"/>
    </source>
</evidence>
<evidence type="ECO:0000256" key="1">
    <source>
        <dbReference type="ARBA" id="ARBA00006654"/>
    </source>
</evidence>
<keyword evidence="2" id="KW-0732">Signal</keyword>
<evidence type="ECO:0000259" key="5">
    <source>
        <dbReference type="Pfam" id="PF02872"/>
    </source>
</evidence>
<dbReference type="InterPro" id="IPR036907">
    <property type="entry name" value="5'-Nucleotdase_C_sf"/>
</dbReference>
<dbReference type="PANTHER" id="PTHR11575">
    <property type="entry name" value="5'-NUCLEOTIDASE-RELATED"/>
    <property type="match status" value="1"/>
</dbReference>
<proteinExistence type="inferred from homology"/>
<evidence type="ECO:0000313" key="7">
    <source>
        <dbReference type="Proteomes" id="UP001164286"/>
    </source>
</evidence>
<dbReference type="RefSeq" id="XP_052946353.1">
    <property type="nucleotide sequence ID" value="XM_053089586.1"/>
</dbReference>
<feature type="domain" description="5'-Nucleotidase C-terminal" evidence="5">
    <location>
        <begin position="361"/>
        <end position="500"/>
    </location>
</feature>
<dbReference type="GeneID" id="77728791"/>
<dbReference type="InterPro" id="IPR029052">
    <property type="entry name" value="Metallo-depent_PP-like"/>
</dbReference>
<dbReference type="Pfam" id="PF00149">
    <property type="entry name" value="Metallophos"/>
    <property type="match status" value="1"/>
</dbReference>
<dbReference type="SUPFAM" id="SSF55816">
    <property type="entry name" value="5'-nucleotidase (syn. UDP-sugar hydrolase), C-terminal domain"/>
    <property type="match status" value="1"/>
</dbReference>